<dbReference type="Proteomes" id="UP000447876">
    <property type="component" value="Unassembled WGS sequence"/>
</dbReference>
<evidence type="ECO:0000256" key="4">
    <source>
        <dbReference type="ARBA" id="ARBA00023002"/>
    </source>
</evidence>
<dbReference type="PRINTS" id="PR00368">
    <property type="entry name" value="FADPNR"/>
</dbReference>
<keyword evidence="4" id="KW-0560">Oxidoreductase</keyword>
<dbReference type="Gene3D" id="3.50.50.60">
    <property type="entry name" value="FAD/NAD(P)-binding domain"/>
    <property type="match status" value="1"/>
</dbReference>
<dbReference type="RefSeq" id="WP_330163306.1">
    <property type="nucleotide sequence ID" value="NZ_WNZW01000002.1"/>
</dbReference>
<protein>
    <submittedName>
        <fullName evidence="6">FAD-binding protein</fullName>
    </submittedName>
</protein>
<comment type="cofactor">
    <cofactor evidence="1">
        <name>FAD</name>
        <dbReference type="ChEBI" id="CHEBI:57692"/>
    </cofactor>
</comment>
<comment type="caution">
    <text evidence="6">The sequence shown here is derived from an EMBL/GenBank/DDBJ whole genome shotgun (WGS) entry which is preliminary data.</text>
</comment>
<evidence type="ECO:0000259" key="5">
    <source>
        <dbReference type="Pfam" id="PF07992"/>
    </source>
</evidence>
<accession>A0A7X2Z0Y4</accession>
<evidence type="ECO:0000256" key="1">
    <source>
        <dbReference type="ARBA" id="ARBA00001974"/>
    </source>
</evidence>
<comment type="subunit">
    <text evidence="2">Homodimer.</text>
</comment>
<evidence type="ECO:0000313" key="7">
    <source>
        <dbReference type="Proteomes" id="UP000447876"/>
    </source>
</evidence>
<sequence length="190" mass="19829">MAEVIVIGAGPAGASAALFLAKAGKETLVLDSNTSMTKRAWIENHYGAKGISGPELLQIGREQAEKFGAKFIEEKVTAIDTNGGSKVTVKTDSGRSFEASHIILATGVLTDLASSIGLELKEGTEPRIKTVIQTDGAGRTSKPRIWAAGTAAGVSVHTIITAGDGAKVAIELISELNGERYVDHDILKSE</sequence>
<proteinExistence type="predicted"/>
<dbReference type="AlphaFoldDB" id="A0A7X2Z0Y4"/>
<gene>
    <name evidence="6" type="ORF">GNP95_07450</name>
</gene>
<reference evidence="6 7" key="1">
    <citation type="submission" date="2019-11" db="EMBL/GenBank/DDBJ databases">
        <title>Draft genome sequences of five Paenibacillus species of dairy origin.</title>
        <authorList>
            <person name="Olajide A.M."/>
            <person name="Chen S."/>
            <person name="Lapointe G."/>
        </authorList>
    </citation>
    <scope>NUCLEOTIDE SEQUENCE [LARGE SCALE GENOMIC DNA]</scope>
    <source>
        <strain evidence="6 7">12CR55</strain>
    </source>
</reference>
<evidence type="ECO:0000313" key="6">
    <source>
        <dbReference type="EMBL" id="MUG44831.1"/>
    </source>
</evidence>
<dbReference type="PRINTS" id="PR00469">
    <property type="entry name" value="PNDRDTASEII"/>
</dbReference>
<dbReference type="PANTHER" id="PTHR48105">
    <property type="entry name" value="THIOREDOXIN REDUCTASE 1-RELATED-RELATED"/>
    <property type="match status" value="1"/>
</dbReference>
<keyword evidence="3" id="KW-0285">Flavoprotein</keyword>
<feature type="domain" description="FAD/NAD(P)-binding" evidence="5">
    <location>
        <begin position="3"/>
        <end position="107"/>
    </location>
</feature>
<organism evidence="6 7">
    <name type="scientific">Paenibacillus woosongensis</name>
    <dbReference type="NCBI Taxonomy" id="307580"/>
    <lineage>
        <taxon>Bacteria</taxon>
        <taxon>Bacillati</taxon>
        <taxon>Bacillota</taxon>
        <taxon>Bacilli</taxon>
        <taxon>Bacillales</taxon>
        <taxon>Paenibacillaceae</taxon>
        <taxon>Paenibacillus</taxon>
    </lineage>
</organism>
<dbReference type="SUPFAM" id="SSF51905">
    <property type="entry name" value="FAD/NAD(P)-binding domain"/>
    <property type="match status" value="1"/>
</dbReference>
<dbReference type="InterPro" id="IPR050097">
    <property type="entry name" value="Ferredoxin-NADP_redctase_2"/>
</dbReference>
<evidence type="ECO:0000256" key="2">
    <source>
        <dbReference type="ARBA" id="ARBA00011738"/>
    </source>
</evidence>
<name>A0A7X2Z0Y4_9BACL</name>
<dbReference type="Pfam" id="PF07992">
    <property type="entry name" value="Pyr_redox_2"/>
    <property type="match status" value="1"/>
</dbReference>
<dbReference type="InterPro" id="IPR023753">
    <property type="entry name" value="FAD/NAD-binding_dom"/>
</dbReference>
<dbReference type="GO" id="GO:0016491">
    <property type="term" value="F:oxidoreductase activity"/>
    <property type="evidence" value="ECO:0007669"/>
    <property type="project" value="UniProtKB-KW"/>
</dbReference>
<evidence type="ECO:0000256" key="3">
    <source>
        <dbReference type="ARBA" id="ARBA00022630"/>
    </source>
</evidence>
<dbReference type="EMBL" id="WNZW01000002">
    <property type="protein sequence ID" value="MUG44831.1"/>
    <property type="molecule type" value="Genomic_DNA"/>
</dbReference>
<dbReference type="InterPro" id="IPR036188">
    <property type="entry name" value="FAD/NAD-bd_sf"/>
</dbReference>